<dbReference type="Pfam" id="PF02481">
    <property type="entry name" value="DNA_processg_A"/>
    <property type="match status" value="1"/>
</dbReference>
<dbReference type="Gene3D" id="3.40.50.450">
    <property type="match status" value="1"/>
</dbReference>
<organism evidence="3 4">
    <name type="scientific">Isoalcanivorax beigongshangi</name>
    <dbReference type="NCBI Taxonomy" id="3238810"/>
    <lineage>
        <taxon>Bacteria</taxon>
        <taxon>Pseudomonadati</taxon>
        <taxon>Pseudomonadota</taxon>
        <taxon>Gammaproteobacteria</taxon>
        <taxon>Oceanospirillales</taxon>
        <taxon>Alcanivoracaceae</taxon>
        <taxon>Isoalcanivorax</taxon>
    </lineage>
</organism>
<dbReference type="Gene3D" id="1.10.10.10">
    <property type="entry name" value="Winged helix-like DNA-binding domain superfamily/Winged helix DNA-binding domain"/>
    <property type="match status" value="1"/>
</dbReference>
<comment type="caution">
    <text evidence="3">The sequence shown here is derived from an EMBL/GenBank/DDBJ whole genome shotgun (WGS) entry which is preliminary data.</text>
</comment>
<sequence>MDHPALALTLLCQHNPPLLYRLLAAHPDPAAAWLARADWGLSGDPSAEVARWRPWLARHGWQLMLSTDAGYPELLHSLPDAPGMLFVQGNLQALSQPQLAIVGARSASPDGLRWARELAAGLAAAGFTVTSGLARGIDGAAHQGALAAGGTTVALMASGPQQIYPREHQALARQLVERGGALVTEFPPGVRPLRHHFPLRNRLISALSLGVVVVQALRASGSLVTARHAAQQGRTVFAVPGVPGAPLSAGPHQLLREGAVLLESLDDIAAELPDFQQLAAGASSLLETDTGVLALLAEGPRDFDQLLAVWQDGEAALADALLEQELAGRVRRSTGRYQRIF</sequence>
<comment type="similarity">
    <text evidence="1">Belongs to the DprA/Smf family.</text>
</comment>
<dbReference type="EMBL" id="JBGCUO010000001">
    <property type="protein sequence ID" value="MEY1660604.1"/>
    <property type="molecule type" value="Genomic_DNA"/>
</dbReference>
<proteinExistence type="inferred from homology"/>
<dbReference type="PANTHER" id="PTHR43022:SF1">
    <property type="entry name" value="PROTEIN SMF"/>
    <property type="match status" value="1"/>
</dbReference>
<gene>
    <name evidence="3" type="primary">dprA</name>
    <name evidence="3" type="ORF">AB5I84_00410</name>
</gene>
<dbReference type="RefSeq" id="WP_369453851.1">
    <property type="nucleotide sequence ID" value="NZ_JBGCUO010000001.1"/>
</dbReference>
<dbReference type="PANTHER" id="PTHR43022">
    <property type="entry name" value="PROTEIN SMF"/>
    <property type="match status" value="1"/>
</dbReference>
<evidence type="ECO:0000313" key="3">
    <source>
        <dbReference type="EMBL" id="MEY1660604.1"/>
    </source>
</evidence>
<name>A0ABV4AD06_9GAMM</name>
<reference evidence="3 4" key="1">
    <citation type="submission" date="2024-07" db="EMBL/GenBank/DDBJ databases">
        <authorList>
            <person name="Ren Q."/>
        </authorList>
    </citation>
    <scope>NUCLEOTIDE SEQUENCE [LARGE SCALE GENOMIC DNA]</scope>
    <source>
        <strain evidence="3 4">REN37</strain>
    </source>
</reference>
<evidence type="ECO:0000259" key="2">
    <source>
        <dbReference type="Pfam" id="PF02481"/>
    </source>
</evidence>
<dbReference type="NCBIfam" id="TIGR00732">
    <property type="entry name" value="dprA"/>
    <property type="match status" value="1"/>
</dbReference>
<keyword evidence="4" id="KW-1185">Reference proteome</keyword>
<dbReference type="InterPro" id="IPR036388">
    <property type="entry name" value="WH-like_DNA-bd_sf"/>
</dbReference>
<evidence type="ECO:0000256" key="1">
    <source>
        <dbReference type="ARBA" id="ARBA00006525"/>
    </source>
</evidence>
<dbReference type="SUPFAM" id="SSF102405">
    <property type="entry name" value="MCP/YpsA-like"/>
    <property type="match status" value="1"/>
</dbReference>
<dbReference type="Proteomes" id="UP001562065">
    <property type="component" value="Unassembled WGS sequence"/>
</dbReference>
<protein>
    <submittedName>
        <fullName evidence="3">DNA-processing protein DprA</fullName>
    </submittedName>
</protein>
<accession>A0ABV4AD06</accession>
<dbReference type="InterPro" id="IPR003488">
    <property type="entry name" value="DprA"/>
</dbReference>
<evidence type="ECO:0000313" key="4">
    <source>
        <dbReference type="Proteomes" id="UP001562065"/>
    </source>
</evidence>
<feature type="domain" description="Smf/DprA SLOG" evidence="2">
    <location>
        <begin position="63"/>
        <end position="272"/>
    </location>
</feature>
<dbReference type="InterPro" id="IPR057666">
    <property type="entry name" value="DrpA_SLOG"/>
</dbReference>